<keyword evidence="4" id="KW-1185">Reference proteome</keyword>
<comment type="subcellular location">
    <subcellularLocation>
        <location evidence="1">Virion</location>
    </subcellularLocation>
</comment>
<organism evidence="3 4">
    <name type="scientific">Pseudooctadecabacter jejudonensis</name>
    <dbReference type="NCBI Taxonomy" id="1391910"/>
    <lineage>
        <taxon>Bacteria</taxon>
        <taxon>Pseudomonadati</taxon>
        <taxon>Pseudomonadota</taxon>
        <taxon>Alphaproteobacteria</taxon>
        <taxon>Rhodobacterales</taxon>
        <taxon>Paracoccaceae</taxon>
        <taxon>Pseudooctadecabacter</taxon>
    </lineage>
</organism>
<dbReference type="Pfam" id="PF05065">
    <property type="entry name" value="Phage_capsid"/>
    <property type="match status" value="1"/>
</dbReference>
<evidence type="ECO:0000259" key="2">
    <source>
        <dbReference type="Pfam" id="PF05065"/>
    </source>
</evidence>
<dbReference type="Gene3D" id="3.30.2400.10">
    <property type="entry name" value="Major capsid protein gp5"/>
    <property type="match status" value="1"/>
</dbReference>
<dbReference type="InterPro" id="IPR054612">
    <property type="entry name" value="Phage_capsid-like_C"/>
</dbReference>
<proteinExistence type="predicted"/>
<accession>A0A1Y5R770</accession>
<sequence length="419" mass="44411">MLDSVKIQTRQSTIRQELSALVGKAVPDADETRSIDDLSAEYETNEKRFRAALISEDTQRQEAKGELDTRSDKEFSDMVSKFELRQVALHLDEGRALDGVTAEVVQELRSQGGFRGTPVPYDALEQRAGETIASGTPDPMTTRPLIERLFPQSVAAKMGGSMIQIGSGETEFPVTTSSVTASWQGGELAEIDGPQAYTTVDKALAPDNTLGIQMRISRKTMKQSGAALEQAVRRDMNGAIAQEVDRVVFQGTGADGQPLGLFTGATTYGIAQTPIDAAASWSAFRAAVVEFMTANAASGPNAVKLLMRPEIWAALDDALTTGTAVSEWDRLVKNIPAGNIAMTSNALAAPVGDPLASSAILSTNSGGVAPFFVGLWGAVDLIRDPYADAASGGLRLTALSTMDVTVARGVQSRILTGIQ</sequence>
<dbReference type="EMBL" id="FWFT01000001">
    <property type="protein sequence ID" value="SLN10747.1"/>
    <property type="molecule type" value="Genomic_DNA"/>
</dbReference>
<dbReference type="RefSeq" id="WP_085862552.1">
    <property type="nucleotide sequence ID" value="NZ_FWFT01000001.1"/>
</dbReference>
<dbReference type="InterPro" id="IPR024455">
    <property type="entry name" value="Phage_capsid"/>
</dbReference>
<dbReference type="SUPFAM" id="SSF56563">
    <property type="entry name" value="Major capsid protein gp5"/>
    <property type="match status" value="1"/>
</dbReference>
<evidence type="ECO:0000313" key="3">
    <source>
        <dbReference type="EMBL" id="SLN10747.1"/>
    </source>
</evidence>
<evidence type="ECO:0000313" key="4">
    <source>
        <dbReference type="Proteomes" id="UP000193623"/>
    </source>
</evidence>
<protein>
    <submittedName>
        <fullName evidence="3">Phage capsid family protein</fullName>
    </submittedName>
</protein>
<dbReference type="Proteomes" id="UP000193623">
    <property type="component" value="Unassembled WGS sequence"/>
</dbReference>
<gene>
    <name evidence="3" type="ORF">PSJ8397_00040</name>
</gene>
<dbReference type="NCBIfam" id="TIGR01554">
    <property type="entry name" value="major_cap_HK97"/>
    <property type="match status" value="1"/>
</dbReference>
<name>A0A1Y5R770_9RHOB</name>
<dbReference type="OrthoDB" id="7754466at2"/>
<evidence type="ECO:0000256" key="1">
    <source>
        <dbReference type="ARBA" id="ARBA00004328"/>
    </source>
</evidence>
<reference evidence="3 4" key="1">
    <citation type="submission" date="2017-03" db="EMBL/GenBank/DDBJ databases">
        <authorList>
            <person name="Afonso C.L."/>
            <person name="Miller P.J."/>
            <person name="Scott M.A."/>
            <person name="Spackman E."/>
            <person name="Goraichik I."/>
            <person name="Dimitrov K.M."/>
            <person name="Suarez D.L."/>
            <person name="Swayne D.E."/>
        </authorList>
    </citation>
    <scope>NUCLEOTIDE SEQUENCE [LARGE SCALE GENOMIC DNA]</scope>
    <source>
        <strain evidence="3 4">CECT 8397</strain>
    </source>
</reference>
<dbReference type="AlphaFoldDB" id="A0A1Y5R770"/>
<feature type="domain" description="Phage capsid-like C-terminal" evidence="2">
    <location>
        <begin position="145"/>
        <end position="320"/>
    </location>
</feature>